<dbReference type="Proteomes" id="UP000000787">
    <property type="component" value="Chromosome"/>
</dbReference>
<gene>
    <name evidence="2" type="ordered locus">Haur_0423</name>
</gene>
<sequence length="159" mass="18048">MQQLVLACGYNPFGYVIFFFIMVIPFSLTLGIKWFFLAQTLRASHRSLFLHSLGLTFIVGLVIGFVFISAYILPTSLFVIEIGGFYSYQFFIWAIVCIVDTFLIERWLLKPKAQAISLTDDQQLQVEAAAIKYQPSWVAALLSNTLIAIVVALFFQMID</sequence>
<organism evidence="2 3">
    <name type="scientific">Herpetosiphon aurantiacus (strain ATCC 23779 / DSM 785 / 114-95)</name>
    <dbReference type="NCBI Taxonomy" id="316274"/>
    <lineage>
        <taxon>Bacteria</taxon>
        <taxon>Bacillati</taxon>
        <taxon>Chloroflexota</taxon>
        <taxon>Chloroflexia</taxon>
        <taxon>Herpetosiphonales</taxon>
        <taxon>Herpetosiphonaceae</taxon>
        <taxon>Herpetosiphon</taxon>
    </lineage>
</organism>
<feature type="transmembrane region" description="Helical" evidence="1">
    <location>
        <begin position="137"/>
        <end position="158"/>
    </location>
</feature>
<keyword evidence="1" id="KW-1133">Transmembrane helix</keyword>
<protein>
    <submittedName>
        <fullName evidence="2">Uncharacterized protein</fullName>
    </submittedName>
</protein>
<proteinExistence type="predicted"/>
<dbReference type="BioCyc" id="HAUR316274:GHYA-429-MONOMER"/>
<evidence type="ECO:0000313" key="3">
    <source>
        <dbReference type="Proteomes" id="UP000000787"/>
    </source>
</evidence>
<dbReference type="HOGENOM" id="CLU_1658410_0_0_0"/>
<dbReference type="EMBL" id="CP000875">
    <property type="protein sequence ID" value="ABX03074.1"/>
    <property type="molecule type" value="Genomic_DNA"/>
</dbReference>
<name>A9AUF5_HERA2</name>
<evidence type="ECO:0000256" key="1">
    <source>
        <dbReference type="SAM" id="Phobius"/>
    </source>
</evidence>
<dbReference type="InParanoid" id="A9AUF5"/>
<feature type="transmembrane region" description="Helical" evidence="1">
    <location>
        <begin position="85"/>
        <end position="104"/>
    </location>
</feature>
<evidence type="ECO:0000313" key="2">
    <source>
        <dbReference type="EMBL" id="ABX03074.1"/>
    </source>
</evidence>
<reference evidence="2 3" key="1">
    <citation type="journal article" date="2011" name="Stand. Genomic Sci.">
        <title>Complete genome sequence of the filamentous gliding predatory bacterium Herpetosiphon aurantiacus type strain (114-95(T)).</title>
        <authorList>
            <person name="Kiss H."/>
            <person name="Nett M."/>
            <person name="Domin N."/>
            <person name="Martin K."/>
            <person name="Maresca J.A."/>
            <person name="Copeland A."/>
            <person name="Lapidus A."/>
            <person name="Lucas S."/>
            <person name="Berry K.W."/>
            <person name="Glavina Del Rio T."/>
            <person name="Dalin E."/>
            <person name="Tice H."/>
            <person name="Pitluck S."/>
            <person name="Richardson P."/>
            <person name="Bruce D."/>
            <person name="Goodwin L."/>
            <person name="Han C."/>
            <person name="Detter J.C."/>
            <person name="Schmutz J."/>
            <person name="Brettin T."/>
            <person name="Land M."/>
            <person name="Hauser L."/>
            <person name="Kyrpides N.C."/>
            <person name="Ivanova N."/>
            <person name="Goker M."/>
            <person name="Woyke T."/>
            <person name="Klenk H.P."/>
            <person name="Bryant D.A."/>
        </authorList>
    </citation>
    <scope>NUCLEOTIDE SEQUENCE [LARGE SCALE GENOMIC DNA]</scope>
    <source>
        <strain evidence="3">ATCC 23779 / DSM 785 / 114-95</strain>
    </source>
</reference>
<dbReference type="STRING" id="316274.Haur_0423"/>
<feature type="transmembrane region" description="Helical" evidence="1">
    <location>
        <begin position="48"/>
        <end position="73"/>
    </location>
</feature>
<accession>A9AUF5</accession>
<keyword evidence="3" id="KW-1185">Reference proteome</keyword>
<keyword evidence="1" id="KW-0812">Transmembrane</keyword>
<keyword evidence="1" id="KW-0472">Membrane</keyword>
<dbReference type="KEGG" id="hau:Haur_0423"/>
<dbReference type="AlphaFoldDB" id="A9AUF5"/>
<feature type="transmembrane region" description="Helical" evidence="1">
    <location>
        <begin position="12"/>
        <end position="36"/>
    </location>
</feature>